<dbReference type="SUPFAM" id="SSF51569">
    <property type="entry name" value="Aldolase"/>
    <property type="match status" value="1"/>
</dbReference>
<dbReference type="Pfam" id="PF00682">
    <property type="entry name" value="HMGL-like"/>
    <property type="match status" value="1"/>
</dbReference>
<dbReference type="GO" id="GO:0004736">
    <property type="term" value="F:pyruvate carboxylase activity"/>
    <property type="evidence" value="ECO:0007669"/>
    <property type="project" value="UniProtKB-EC"/>
</dbReference>
<dbReference type="RefSeq" id="WP_117563366.1">
    <property type="nucleotide sequence ID" value="NZ_JAAITT010000023.1"/>
</dbReference>
<evidence type="ECO:0000313" key="5">
    <source>
        <dbReference type="Proteomes" id="UP001299608"/>
    </source>
</evidence>
<proteinExistence type="predicted"/>
<evidence type="ECO:0000259" key="1">
    <source>
        <dbReference type="PROSITE" id="PS50991"/>
    </source>
</evidence>
<dbReference type="Proteomes" id="UP001299608">
    <property type="component" value="Unassembled WGS sequence"/>
</dbReference>
<feature type="domain" description="Pyruvate carboxyltransferase" evidence="1">
    <location>
        <begin position="25"/>
        <end position="285"/>
    </location>
</feature>
<sequence>MFWNKKASLPSGHSASDFAGAGTPVKFNSVEFRDGQQSLFATRMTTADMVPLLSAMDQVGYDSMEMWGGATFDVAVRFLKEDPWDRIREFKKYVKNTPLKMVLRGQNLVGYKAYPDDIVEKFVEKAAEAGIDVFLIFDALQDLRNCESAFKAVKKAGKKIEGSIQYNISPFHTIEKFVENGKEQEKMGVSLLHVEDMAGLMTPAAAYDLIKALKAELHVPIHLHCHCTGGMAEMAYWEAIRAGVDGLDVCVSSMSMGPAHPPIESFVAALKGTSRDSHIDVAQFKAINDGFLALRKKYAQFETKLIGVDVGCLEHQIPGGMLSNLESQLTAMKLYDRLPEVLEEVTRVRADMGYPPLATPSSQMCGAQATTNVLTGKRYMMVSNEMKDYCRGMYGMPPGPVAPELLSAALGGETPSTKKPADMLAPGFETARLEAGTLARTEEDVLTYALFPTHAPEFLRAKYNLSSTGGI</sequence>
<gene>
    <name evidence="3" type="ORF">G5B36_16105</name>
    <name evidence="2" type="ORF">L0N08_21630</name>
</gene>
<reference evidence="3" key="2">
    <citation type="submission" date="2020-02" db="EMBL/GenBank/DDBJ databases">
        <authorList>
            <person name="Littmann E."/>
            <person name="Sorbara M."/>
        </authorList>
    </citation>
    <scope>NUCLEOTIDE SEQUENCE</scope>
    <source>
        <strain evidence="3">MSK.1.17</strain>
    </source>
</reference>
<name>A0AAW5C7I7_9FIRM</name>
<dbReference type="EMBL" id="JAAITT010000023">
    <property type="protein sequence ID" value="NSJ50212.1"/>
    <property type="molecule type" value="Genomic_DNA"/>
</dbReference>
<dbReference type="InterPro" id="IPR000891">
    <property type="entry name" value="PYR_CT"/>
</dbReference>
<accession>A0AAW5C7I7</accession>
<dbReference type="InterPro" id="IPR013785">
    <property type="entry name" value="Aldolase_TIM"/>
</dbReference>
<dbReference type="InterPro" id="IPR055268">
    <property type="entry name" value="PCB-like"/>
</dbReference>
<dbReference type="PANTHER" id="PTHR43778:SF2">
    <property type="entry name" value="PYRUVATE CARBOXYLASE, MITOCHONDRIAL"/>
    <property type="match status" value="1"/>
</dbReference>
<dbReference type="Pfam" id="PF02436">
    <property type="entry name" value="PYC_OADA"/>
    <property type="match status" value="1"/>
</dbReference>
<comment type="caution">
    <text evidence="2">The sequence shown here is derived from an EMBL/GenBank/DDBJ whole genome shotgun (WGS) entry which is preliminary data.</text>
</comment>
<dbReference type="AlphaFoldDB" id="A0AAW5C7I7"/>
<evidence type="ECO:0000313" key="4">
    <source>
        <dbReference type="Proteomes" id="UP000669239"/>
    </source>
</evidence>
<dbReference type="SUPFAM" id="SSF89000">
    <property type="entry name" value="post-HMGL domain-like"/>
    <property type="match status" value="1"/>
</dbReference>
<evidence type="ECO:0000313" key="2">
    <source>
        <dbReference type="EMBL" id="MCG4748028.1"/>
    </source>
</evidence>
<dbReference type="CDD" id="cd07937">
    <property type="entry name" value="DRE_TIM_PC_TC_5S"/>
    <property type="match status" value="1"/>
</dbReference>
<keyword evidence="4" id="KW-1185">Reference proteome</keyword>
<organism evidence="2 5">
    <name type="scientific">Enterocloster aldenensis</name>
    <dbReference type="NCBI Taxonomy" id="358742"/>
    <lineage>
        <taxon>Bacteria</taxon>
        <taxon>Bacillati</taxon>
        <taxon>Bacillota</taxon>
        <taxon>Clostridia</taxon>
        <taxon>Lachnospirales</taxon>
        <taxon>Lachnospiraceae</taxon>
        <taxon>Enterocloster</taxon>
    </lineage>
</organism>
<dbReference type="Gene3D" id="3.20.20.70">
    <property type="entry name" value="Aldolase class I"/>
    <property type="match status" value="1"/>
</dbReference>
<dbReference type="PROSITE" id="PS50991">
    <property type="entry name" value="PYR_CT"/>
    <property type="match status" value="1"/>
</dbReference>
<protein>
    <submittedName>
        <fullName evidence="2">Pyruvate carboxylase subunit B</fullName>
        <ecNumber evidence="2">6.4.1.1</ecNumber>
    </submittedName>
</protein>
<reference evidence="3 4" key="1">
    <citation type="journal article" date="2020" name="Cell Host Microbe">
        <title>Functional and Genomic Variation between Human-Derived Isolates of Lachnospiraceae Reveals Inter- and Intra-Species Diversity.</title>
        <authorList>
            <person name="Sorbara M.T."/>
            <person name="Littmann E.R."/>
            <person name="Fontana E."/>
            <person name="Moody T.U."/>
            <person name="Kohout C.E."/>
            <person name="Gjonbalaj M."/>
            <person name="Eaton V."/>
            <person name="Seok R."/>
            <person name="Leiner I.M."/>
            <person name="Pamer E.G."/>
        </authorList>
    </citation>
    <scope>NUCLEOTIDE SEQUENCE [LARGE SCALE GENOMIC DNA]</scope>
    <source>
        <strain evidence="3 4">MSK.1.17</strain>
    </source>
</reference>
<keyword evidence="2" id="KW-0670">Pyruvate</keyword>
<dbReference type="Proteomes" id="UP000669239">
    <property type="component" value="Unassembled WGS sequence"/>
</dbReference>
<keyword evidence="2" id="KW-0436">Ligase</keyword>
<reference evidence="2" key="3">
    <citation type="submission" date="2022-01" db="EMBL/GenBank/DDBJ databases">
        <title>Collection of gut derived symbiotic bacterial strains cultured from healthy donors.</title>
        <authorList>
            <person name="Lin H."/>
            <person name="Kohout C."/>
            <person name="Waligurski E."/>
            <person name="Pamer E.G."/>
        </authorList>
    </citation>
    <scope>NUCLEOTIDE SEQUENCE</scope>
    <source>
        <strain evidence="2">DFI.6.55</strain>
    </source>
</reference>
<dbReference type="EC" id="6.4.1.1" evidence="2"/>
<dbReference type="GO" id="GO:0006094">
    <property type="term" value="P:gluconeogenesis"/>
    <property type="evidence" value="ECO:0007669"/>
    <property type="project" value="TreeGrafter"/>
</dbReference>
<dbReference type="GO" id="GO:0005737">
    <property type="term" value="C:cytoplasm"/>
    <property type="evidence" value="ECO:0007669"/>
    <property type="project" value="TreeGrafter"/>
</dbReference>
<dbReference type="NCBIfam" id="NF006761">
    <property type="entry name" value="PRK09282.1"/>
    <property type="match status" value="1"/>
</dbReference>
<evidence type="ECO:0000313" key="3">
    <source>
        <dbReference type="EMBL" id="NSJ50212.1"/>
    </source>
</evidence>
<dbReference type="PANTHER" id="PTHR43778">
    <property type="entry name" value="PYRUVATE CARBOXYLASE"/>
    <property type="match status" value="1"/>
</dbReference>
<dbReference type="EMBL" id="JAKNGE010000031">
    <property type="protein sequence ID" value="MCG4748028.1"/>
    <property type="molecule type" value="Genomic_DNA"/>
</dbReference>
<dbReference type="InterPro" id="IPR003379">
    <property type="entry name" value="Carboxylase_cons_dom"/>
</dbReference>